<organism evidence="2 3">
    <name type="scientific">Ficus carica</name>
    <name type="common">Common fig</name>
    <dbReference type="NCBI Taxonomy" id="3494"/>
    <lineage>
        <taxon>Eukaryota</taxon>
        <taxon>Viridiplantae</taxon>
        <taxon>Streptophyta</taxon>
        <taxon>Embryophyta</taxon>
        <taxon>Tracheophyta</taxon>
        <taxon>Spermatophyta</taxon>
        <taxon>Magnoliopsida</taxon>
        <taxon>eudicotyledons</taxon>
        <taxon>Gunneridae</taxon>
        <taxon>Pentapetalae</taxon>
        <taxon>rosids</taxon>
        <taxon>fabids</taxon>
        <taxon>Rosales</taxon>
        <taxon>Moraceae</taxon>
        <taxon>Ficeae</taxon>
        <taxon>Ficus</taxon>
    </lineage>
</organism>
<reference evidence="2" key="1">
    <citation type="submission" date="2023-07" db="EMBL/GenBank/DDBJ databases">
        <title>draft genome sequence of fig (Ficus carica).</title>
        <authorList>
            <person name="Takahashi T."/>
            <person name="Nishimura K."/>
        </authorList>
    </citation>
    <scope>NUCLEOTIDE SEQUENCE</scope>
</reference>
<keyword evidence="3" id="KW-1185">Reference proteome</keyword>
<feature type="compositionally biased region" description="Low complexity" evidence="1">
    <location>
        <begin position="21"/>
        <end position="34"/>
    </location>
</feature>
<gene>
    <name evidence="2" type="ORF">TIFTF001_008876</name>
</gene>
<name>A0AA87ZTD5_FICCA</name>
<evidence type="ECO:0000313" key="2">
    <source>
        <dbReference type="EMBL" id="GMN39652.1"/>
    </source>
</evidence>
<dbReference type="Proteomes" id="UP001187192">
    <property type="component" value="Unassembled WGS sequence"/>
</dbReference>
<comment type="caution">
    <text evidence="2">The sequence shown here is derived from an EMBL/GenBank/DDBJ whole genome shotgun (WGS) entry which is preliminary data.</text>
</comment>
<protein>
    <submittedName>
        <fullName evidence="2">Uncharacterized protein</fullName>
    </submittedName>
</protein>
<dbReference type="EMBL" id="BTGU01000009">
    <property type="protein sequence ID" value="GMN39652.1"/>
    <property type="molecule type" value="Genomic_DNA"/>
</dbReference>
<evidence type="ECO:0000313" key="3">
    <source>
        <dbReference type="Proteomes" id="UP001187192"/>
    </source>
</evidence>
<evidence type="ECO:0000256" key="1">
    <source>
        <dbReference type="SAM" id="MobiDB-lite"/>
    </source>
</evidence>
<feature type="compositionally biased region" description="Basic and acidic residues" evidence="1">
    <location>
        <begin position="66"/>
        <end position="82"/>
    </location>
</feature>
<feature type="region of interest" description="Disordered" evidence="1">
    <location>
        <begin position="1"/>
        <end position="82"/>
    </location>
</feature>
<accession>A0AA87ZTD5</accession>
<proteinExistence type="predicted"/>
<dbReference type="AlphaFoldDB" id="A0AA87ZTD5"/>
<feature type="compositionally biased region" description="Basic and acidic residues" evidence="1">
    <location>
        <begin position="42"/>
        <end position="58"/>
    </location>
</feature>
<sequence>MAKISKGKGKFGTLDPPSRLVVPPTAPATRVVAPPSIPAPRLTDRLESRSSRSRDDRQVAVPVPRSHGEDPRPRDVSMSEDELARQKSAHKALISKFGDKLTLEVAGSSKRSDPVVAFNNCAEKLIEGLCLAFSGRAAVRGDAAREAQKKSEVWIVEKDASNAEIARCELEEVLRKAKSDLISAQAKHDRYVKVALPVALEEARAQAVEDFL</sequence>